<feature type="domain" description="PNPLA" evidence="7">
    <location>
        <begin position="33"/>
        <end position="211"/>
    </location>
</feature>
<proteinExistence type="inferred from homology"/>
<keyword evidence="9" id="KW-1185">Reference proteome</keyword>
<sequence length="227" mass="24685">MAETQPGGRHHHRHNAHHLHRPPPCKGKLITVLSIDGGGVRGIIPGTIINFLETKLQELDGPDARVADYFDVITGTSTGGLLTAMITAPDEKQRPLFSAKDIIDFYLQNCPKIFPQGNGFLASVRNLAAAIMGPKYDGKFLHSKPIIFSSFEARLEPLKDAHVADICISTSAAPTFLPAHYFETKDSNGNTRSYNLIDGGVAANNPTLVAMSQIKKEITICASRMRP</sequence>
<dbReference type="EC" id="3.1.1.-" evidence="5"/>
<evidence type="ECO:0000256" key="5">
    <source>
        <dbReference type="RuleBase" id="RU361262"/>
    </source>
</evidence>
<evidence type="ECO:0000313" key="9">
    <source>
        <dbReference type="Proteomes" id="UP001222027"/>
    </source>
</evidence>
<dbReference type="PROSITE" id="PS51635">
    <property type="entry name" value="PNPLA"/>
    <property type="match status" value="1"/>
</dbReference>
<keyword evidence="2 4" id="KW-0443">Lipid metabolism</keyword>
<dbReference type="Pfam" id="PF01734">
    <property type="entry name" value="Patatin"/>
    <property type="match status" value="1"/>
</dbReference>
<dbReference type="InterPro" id="IPR002641">
    <property type="entry name" value="PNPLA_dom"/>
</dbReference>
<comment type="similarity">
    <text evidence="1 5">Belongs to the patatin family.</text>
</comment>
<comment type="domain">
    <text evidence="5">The nitrogen atoms of the two glycine residues in the GGXR motif define the oxyanion hole, and stabilize the oxyanion that forms during the nucleophilic attack by the catalytic serine during substrate cleavage.</text>
</comment>
<feature type="active site" description="Proton acceptor" evidence="4">
    <location>
        <position position="198"/>
    </location>
</feature>
<evidence type="ECO:0000256" key="4">
    <source>
        <dbReference type="PROSITE-ProRule" id="PRU01161"/>
    </source>
</evidence>
<dbReference type="Proteomes" id="UP001222027">
    <property type="component" value="Unassembled WGS sequence"/>
</dbReference>
<protein>
    <recommendedName>
        <fullName evidence="5">Patatin</fullName>
        <ecNumber evidence="5">3.1.1.-</ecNumber>
    </recommendedName>
</protein>
<accession>A0AAV8PBK5</accession>
<feature type="compositionally biased region" description="Basic residues" evidence="6">
    <location>
        <begin position="8"/>
        <end position="23"/>
    </location>
</feature>
<evidence type="ECO:0000256" key="2">
    <source>
        <dbReference type="ARBA" id="ARBA00023098"/>
    </source>
</evidence>
<feature type="short sequence motif" description="GXGXXG" evidence="4">
    <location>
        <begin position="37"/>
        <end position="42"/>
    </location>
</feature>
<comment type="function">
    <text evidence="5">Lipolytic acyl hydrolase (LAH).</text>
</comment>
<feature type="short sequence motif" description="DGA/G" evidence="4">
    <location>
        <begin position="198"/>
        <end position="200"/>
    </location>
</feature>
<dbReference type="InterPro" id="IPR016035">
    <property type="entry name" value="Acyl_Trfase/lysoPLipase"/>
</dbReference>
<organism evidence="8 9">
    <name type="scientific">Ensete ventricosum</name>
    <name type="common">Abyssinian banana</name>
    <name type="synonym">Musa ensete</name>
    <dbReference type="NCBI Taxonomy" id="4639"/>
    <lineage>
        <taxon>Eukaryota</taxon>
        <taxon>Viridiplantae</taxon>
        <taxon>Streptophyta</taxon>
        <taxon>Embryophyta</taxon>
        <taxon>Tracheophyta</taxon>
        <taxon>Spermatophyta</taxon>
        <taxon>Magnoliopsida</taxon>
        <taxon>Liliopsida</taxon>
        <taxon>Zingiberales</taxon>
        <taxon>Musaceae</taxon>
        <taxon>Ensete</taxon>
    </lineage>
</organism>
<dbReference type="AlphaFoldDB" id="A0AAV8PBK5"/>
<evidence type="ECO:0000256" key="3">
    <source>
        <dbReference type="ARBA" id="ARBA00025642"/>
    </source>
</evidence>
<dbReference type="PANTHER" id="PTHR32176:SF103">
    <property type="entry name" value="OS08G0376550 PROTEIN"/>
    <property type="match status" value="1"/>
</dbReference>
<evidence type="ECO:0000313" key="8">
    <source>
        <dbReference type="EMBL" id="KAJ8478341.1"/>
    </source>
</evidence>
<comment type="function">
    <text evidence="3">Possesses non-specific lipolytic acyl hydrolase (LAH) activity. Hydrolyzes phospholipids as well as galactolipids. May play a role in disease resistance.</text>
</comment>
<dbReference type="Gene3D" id="3.40.1090.10">
    <property type="entry name" value="Cytosolic phospholipase A2 catalytic domain"/>
    <property type="match status" value="2"/>
</dbReference>
<dbReference type="GO" id="GO:0016042">
    <property type="term" value="P:lipid catabolic process"/>
    <property type="evidence" value="ECO:0007669"/>
    <property type="project" value="UniProtKB-UniRule"/>
</dbReference>
<dbReference type="GO" id="GO:0047372">
    <property type="term" value="F:monoacylglycerol lipase activity"/>
    <property type="evidence" value="ECO:0007669"/>
    <property type="project" value="TreeGrafter"/>
</dbReference>
<feature type="short sequence motif" description="GXSXG" evidence="4">
    <location>
        <begin position="75"/>
        <end position="79"/>
    </location>
</feature>
<keyword evidence="4 5" id="KW-0442">Lipid degradation</keyword>
<reference evidence="8 9" key="1">
    <citation type="submission" date="2022-12" db="EMBL/GenBank/DDBJ databases">
        <title>Chromosome-scale assembly of the Ensete ventricosum genome.</title>
        <authorList>
            <person name="Dussert Y."/>
            <person name="Stocks J."/>
            <person name="Wendawek A."/>
            <person name="Woldeyes F."/>
            <person name="Nichols R.A."/>
            <person name="Borrell J.S."/>
        </authorList>
    </citation>
    <scope>NUCLEOTIDE SEQUENCE [LARGE SCALE GENOMIC DNA]</scope>
    <source>
        <strain evidence="9">cv. Maze</strain>
        <tissue evidence="8">Seeds</tissue>
    </source>
</reference>
<name>A0AAV8PBK5_ENSVE</name>
<dbReference type="GO" id="GO:0004620">
    <property type="term" value="F:phospholipase activity"/>
    <property type="evidence" value="ECO:0007669"/>
    <property type="project" value="TreeGrafter"/>
</dbReference>
<gene>
    <name evidence="8" type="ORF">OPV22_022068</name>
</gene>
<comment type="caution">
    <text evidence="8">The sequence shown here is derived from an EMBL/GenBank/DDBJ whole genome shotgun (WGS) entry which is preliminary data.</text>
</comment>
<feature type="active site" description="Nucleophile" evidence="4">
    <location>
        <position position="77"/>
    </location>
</feature>
<evidence type="ECO:0000259" key="7">
    <source>
        <dbReference type="PROSITE" id="PS51635"/>
    </source>
</evidence>
<dbReference type="SUPFAM" id="SSF52151">
    <property type="entry name" value="FabD/lysophospholipase-like"/>
    <property type="match status" value="1"/>
</dbReference>
<evidence type="ECO:0000256" key="1">
    <source>
        <dbReference type="ARBA" id="ARBA00010240"/>
    </source>
</evidence>
<dbReference type="EMBL" id="JAQQAF010000006">
    <property type="protein sequence ID" value="KAJ8478341.1"/>
    <property type="molecule type" value="Genomic_DNA"/>
</dbReference>
<keyword evidence="4 5" id="KW-0378">Hydrolase</keyword>
<dbReference type="PANTHER" id="PTHR32176">
    <property type="entry name" value="XYLOSE ISOMERASE"/>
    <property type="match status" value="1"/>
</dbReference>
<feature type="region of interest" description="Disordered" evidence="6">
    <location>
        <begin position="1"/>
        <end position="23"/>
    </location>
</feature>
<evidence type="ECO:0000256" key="6">
    <source>
        <dbReference type="SAM" id="MobiDB-lite"/>
    </source>
</evidence>